<accession>A0A1X4JJI4</accession>
<name>A0A1X4JJI4_9LACO</name>
<evidence type="ECO:0000313" key="1">
    <source>
        <dbReference type="EMBL" id="OSP88818.1"/>
    </source>
</evidence>
<dbReference type="RefSeq" id="WP_085639622.1">
    <property type="nucleotide sequence ID" value="NZ_NDXJ01000015.1"/>
</dbReference>
<dbReference type="AlphaFoldDB" id="A0A1X4JJI4"/>
<gene>
    <name evidence="1" type="ORF">B9D04_09505</name>
</gene>
<organism evidence="1 2">
    <name type="scientific">Weissella cibaria</name>
    <dbReference type="NCBI Taxonomy" id="137591"/>
    <lineage>
        <taxon>Bacteria</taxon>
        <taxon>Bacillati</taxon>
        <taxon>Bacillota</taxon>
        <taxon>Bacilli</taxon>
        <taxon>Lactobacillales</taxon>
        <taxon>Lactobacillaceae</taxon>
        <taxon>Weissella</taxon>
    </lineage>
</organism>
<dbReference type="EMBL" id="NDXJ01000015">
    <property type="protein sequence ID" value="OSP88818.1"/>
    <property type="molecule type" value="Genomic_DNA"/>
</dbReference>
<protein>
    <submittedName>
        <fullName evidence="1">Uncharacterized protein</fullName>
    </submittedName>
</protein>
<reference evidence="1 2" key="1">
    <citation type="submission" date="2017-04" db="EMBL/GenBank/DDBJ databases">
        <title>The genome sequence of Weissella cibaria isolated from wild Drosophila.</title>
        <authorList>
            <person name="Ricks N.J."/>
            <person name="Carroll C."/>
            <person name="Walters A."/>
            <person name="Newell P.D."/>
            <person name="Chaston J.M."/>
        </authorList>
    </citation>
    <scope>NUCLEOTIDE SEQUENCE [LARGE SCALE GENOMIC DNA]</scope>
    <source>
        <strain evidence="1 2">DmW_103</strain>
    </source>
</reference>
<proteinExistence type="predicted"/>
<evidence type="ECO:0000313" key="2">
    <source>
        <dbReference type="Proteomes" id="UP000193588"/>
    </source>
</evidence>
<comment type="caution">
    <text evidence="1">The sequence shown here is derived from an EMBL/GenBank/DDBJ whole genome shotgun (WGS) entry which is preliminary data.</text>
</comment>
<dbReference type="Proteomes" id="UP000193588">
    <property type="component" value="Unassembled WGS sequence"/>
</dbReference>
<sequence>MAAPKYSEDDLAELEFYAKYGWPDLLNKHQLALYTGMSETFISSVWCRSVDPEFPVMPLTRGWIISREAYAKFRDEVAFRGIRLEQR</sequence>